<dbReference type="Gene3D" id="3.90.550.10">
    <property type="entry name" value="Spore Coat Polysaccharide Biosynthesis Protein SpsA, Chain A"/>
    <property type="match status" value="1"/>
</dbReference>
<gene>
    <name evidence="2" type="ORF">LCY76_07985</name>
</gene>
<dbReference type="Proteomes" id="UP001139011">
    <property type="component" value="Unassembled WGS sequence"/>
</dbReference>
<dbReference type="EMBL" id="JAIWJX010000002">
    <property type="protein sequence ID" value="MCK6256530.1"/>
    <property type="molecule type" value="Genomic_DNA"/>
</dbReference>
<dbReference type="GO" id="GO:0016779">
    <property type="term" value="F:nucleotidyltransferase activity"/>
    <property type="evidence" value="ECO:0007669"/>
    <property type="project" value="UniProtKB-ARBA"/>
</dbReference>
<organism evidence="2 3">
    <name type="scientific">Fictibacillus marinisediminis</name>
    <dbReference type="NCBI Taxonomy" id="2878389"/>
    <lineage>
        <taxon>Bacteria</taxon>
        <taxon>Bacillati</taxon>
        <taxon>Bacillota</taxon>
        <taxon>Bacilli</taxon>
        <taxon>Bacillales</taxon>
        <taxon>Fictibacillaceae</taxon>
        <taxon>Fictibacillus</taxon>
    </lineage>
</organism>
<comment type="caution">
    <text evidence="2">The sequence shown here is derived from an EMBL/GenBank/DDBJ whole genome shotgun (WGS) entry which is preliminary data.</text>
</comment>
<dbReference type="CDD" id="cd04182">
    <property type="entry name" value="GT_2_like_f"/>
    <property type="match status" value="1"/>
</dbReference>
<evidence type="ECO:0000313" key="2">
    <source>
        <dbReference type="EMBL" id="MCK6256530.1"/>
    </source>
</evidence>
<accession>A0A9X1XCJ3</accession>
<evidence type="ECO:0000313" key="3">
    <source>
        <dbReference type="Proteomes" id="UP001139011"/>
    </source>
</evidence>
<dbReference type="InterPro" id="IPR029044">
    <property type="entry name" value="Nucleotide-diphossugar_trans"/>
</dbReference>
<dbReference type="Pfam" id="PF12804">
    <property type="entry name" value="NTP_transf_3"/>
    <property type="match status" value="1"/>
</dbReference>
<keyword evidence="3" id="KW-1185">Reference proteome</keyword>
<reference evidence="2" key="1">
    <citation type="submission" date="2021-09" db="EMBL/GenBank/DDBJ databases">
        <title>Genome analysis of Fictibacillus sp. KIGAM418 isolated from marine sediment.</title>
        <authorList>
            <person name="Seo M.-J."/>
            <person name="Cho E.-S."/>
            <person name="Hwang C.Y."/>
        </authorList>
    </citation>
    <scope>NUCLEOTIDE SEQUENCE</scope>
    <source>
        <strain evidence="2">KIGAM418</strain>
    </source>
</reference>
<feature type="domain" description="MobA-like NTP transferase" evidence="1">
    <location>
        <begin position="10"/>
        <end position="169"/>
    </location>
</feature>
<evidence type="ECO:0000259" key="1">
    <source>
        <dbReference type="Pfam" id="PF12804"/>
    </source>
</evidence>
<dbReference type="SUPFAM" id="SSF53448">
    <property type="entry name" value="Nucleotide-diphospho-sugar transferases"/>
    <property type="match status" value="1"/>
</dbReference>
<dbReference type="InterPro" id="IPR025877">
    <property type="entry name" value="MobA-like_NTP_Trfase"/>
</dbReference>
<dbReference type="RefSeq" id="WP_248252191.1">
    <property type="nucleotide sequence ID" value="NZ_JAIWJX010000002.1"/>
</dbReference>
<proteinExistence type="predicted"/>
<dbReference type="PANTHER" id="PTHR43777:SF1">
    <property type="entry name" value="MOLYBDENUM COFACTOR CYTIDYLYLTRANSFERASE"/>
    <property type="match status" value="1"/>
</dbReference>
<sequence length="201" mass="22041">MNSRMPSVSAILLAAGRSSRMGTLKALLPWRETSLVRYQTETLLNAGIDDIAVILGYKASELSKELSSYNVKTVINKAYESGKCSSIKAGMAGLSPSSTGVVIAAVDQPLSLNVIRQLYKFHGEQPVSIIIPAFNGKRGHPLLIPEQFYPELCSISEQTQGLRHFLSNRQNEIATVEINEPSILLNLNEQADYQSACWEDS</sequence>
<protein>
    <submittedName>
        <fullName evidence="2">Nucleotidyltransferase family protein</fullName>
    </submittedName>
</protein>
<dbReference type="AlphaFoldDB" id="A0A9X1XCJ3"/>
<name>A0A9X1XCJ3_9BACL</name>
<dbReference type="PANTHER" id="PTHR43777">
    <property type="entry name" value="MOLYBDENUM COFACTOR CYTIDYLYLTRANSFERASE"/>
    <property type="match status" value="1"/>
</dbReference>